<proteinExistence type="predicted"/>
<organism evidence="1 2">
    <name type="scientific">Mycena albidolilacea</name>
    <dbReference type="NCBI Taxonomy" id="1033008"/>
    <lineage>
        <taxon>Eukaryota</taxon>
        <taxon>Fungi</taxon>
        <taxon>Dikarya</taxon>
        <taxon>Basidiomycota</taxon>
        <taxon>Agaricomycotina</taxon>
        <taxon>Agaricomycetes</taxon>
        <taxon>Agaricomycetidae</taxon>
        <taxon>Agaricales</taxon>
        <taxon>Marasmiineae</taxon>
        <taxon>Mycenaceae</taxon>
        <taxon>Mycena</taxon>
    </lineage>
</organism>
<dbReference type="Proteomes" id="UP001218218">
    <property type="component" value="Unassembled WGS sequence"/>
</dbReference>
<comment type="caution">
    <text evidence="1">The sequence shown here is derived from an EMBL/GenBank/DDBJ whole genome shotgun (WGS) entry which is preliminary data.</text>
</comment>
<reference evidence="1" key="1">
    <citation type="submission" date="2023-03" db="EMBL/GenBank/DDBJ databases">
        <title>Massive genome expansion in bonnet fungi (Mycena s.s.) driven by repeated elements and novel gene families across ecological guilds.</title>
        <authorList>
            <consortium name="Lawrence Berkeley National Laboratory"/>
            <person name="Harder C.B."/>
            <person name="Miyauchi S."/>
            <person name="Viragh M."/>
            <person name="Kuo A."/>
            <person name="Thoen E."/>
            <person name="Andreopoulos B."/>
            <person name="Lu D."/>
            <person name="Skrede I."/>
            <person name="Drula E."/>
            <person name="Henrissat B."/>
            <person name="Morin E."/>
            <person name="Kohler A."/>
            <person name="Barry K."/>
            <person name="LaButti K."/>
            <person name="Morin E."/>
            <person name="Salamov A."/>
            <person name="Lipzen A."/>
            <person name="Mereny Z."/>
            <person name="Hegedus B."/>
            <person name="Baldrian P."/>
            <person name="Stursova M."/>
            <person name="Weitz H."/>
            <person name="Taylor A."/>
            <person name="Grigoriev I.V."/>
            <person name="Nagy L.G."/>
            <person name="Martin F."/>
            <person name="Kauserud H."/>
        </authorList>
    </citation>
    <scope>NUCLEOTIDE SEQUENCE</scope>
    <source>
        <strain evidence="1">CBHHK002</strain>
    </source>
</reference>
<sequence>METFLAGMGGTSVFRPRSFSLVVEFVPVSFDPELSRALNTIEDASGLGRDQLTQARFIKPIARRQPGQASAHAIFGFASAEAANHAIRHSLFVDGKRVHARKLLAEPIRCLKCQRIGVNHVAATCPSGQDVCARCGEGHRTDMCRADDRSRACSNCKAERRQHWGHGAADRNCSVFKDKLQFALERNPEAKYKYFPTDDPLTWERMD</sequence>
<feature type="non-terminal residue" evidence="1">
    <location>
        <position position="207"/>
    </location>
</feature>
<name>A0AAD7AHR7_9AGAR</name>
<evidence type="ECO:0000313" key="1">
    <source>
        <dbReference type="EMBL" id="KAJ7359286.1"/>
    </source>
</evidence>
<gene>
    <name evidence="1" type="ORF">DFH08DRAFT_686567</name>
</gene>
<evidence type="ECO:0000313" key="2">
    <source>
        <dbReference type="Proteomes" id="UP001218218"/>
    </source>
</evidence>
<dbReference type="AlphaFoldDB" id="A0AAD7AHR7"/>
<keyword evidence="2" id="KW-1185">Reference proteome</keyword>
<accession>A0AAD7AHR7</accession>
<protein>
    <submittedName>
        <fullName evidence="1">Uncharacterized protein</fullName>
    </submittedName>
</protein>
<dbReference type="EMBL" id="JARIHO010000006">
    <property type="protein sequence ID" value="KAJ7359286.1"/>
    <property type="molecule type" value="Genomic_DNA"/>
</dbReference>